<evidence type="ECO:0000313" key="1">
    <source>
        <dbReference type="EMBL" id="KAJ0216137.1"/>
    </source>
</evidence>
<keyword evidence="2" id="KW-1185">Reference proteome</keyword>
<name>A0A9R1XQV3_LACSA</name>
<sequence length="84" mass="9985">MFTKLKPDAIFSLTLSYIEKSLLIYGPSLKKIPKILYPDHRYIQESYNMLIQDELNYDLPILEVEHQDLHSKLIVEKKMFMTPL</sequence>
<dbReference type="Proteomes" id="UP000235145">
    <property type="component" value="Unassembled WGS sequence"/>
</dbReference>
<comment type="caution">
    <text evidence="1">The sequence shown here is derived from an EMBL/GenBank/DDBJ whole genome shotgun (WGS) entry which is preliminary data.</text>
</comment>
<dbReference type="EMBL" id="NBSK02000003">
    <property type="protein sequence ID" value="KAJ0216137.1"/>
    <property type="molecule type" value="Genomic_DNA"/>
</dbReference>
<dbReference type="AlphaFoldDB" id="A0A9R1XQV3"/>
<accession>A0A9R1XQV3</accession>
<proteinExistence type="predicted"/>
<evidence type="ECO:0000313" key="2">
    <source>
        <dbReference type="Proteomes" id="UP000235145"/>
    </source>
</evidence>
<reference evidence="1 2" key="1">
    <citation type="journal article" date="2017" name="Nat. Commun.">
        <title>Genome assembly with in vitro proximity ligation data and whole-genome triplication in lettuce.</title>
        <authorList>
            <person name="Reyes-Chin-Wo S."/>
            <person name="Wang Z."/>
            <person name="Yang X."/>
            <person name="Kozik A."/>
            <person name="Arikit S."/>
            <person name="Song C."/>
            <person name="Xia L."/>
            <person name="Froenicke L."/>
            <person name="Lavelle D.O."/>
            <person name="Truco M.J."/>
            <person name="Xia R."/>
            <person name="Zhu S."/>
            <person name="Xu C."/>
            <person name="Xu H."/>
            <person name="Xu X."/>
            <person name="Cox K."/>
            <person name="Korf I."/>
            <person name="Meyers B.C."/>
            <person name="Michelmore R.W."/>
        </authorList>
    </citation>
    <scope>NUCLEOTIDE SEQUENCE [LARGE SCALE GENOMIC DNA]</scope>
    <source>
        <strain evidence="2">cv. Salinas</strain>
        <tissue evidence="1">Seedlings</tissue>
    </source>
</reference>
<organism evidence="1 2">
    <name type="scientific">Lactuca sativa</name>
    <name type="common">Garden lettuce</name>
    <dbReference type="NCBI Taxonomy" id="4236"/>
    <lineage>
        <taxon>Eukaryota</taxon>
        <taxon>Viridiplantae</taxon>
        <taxon>Streptophyta</taxon>
        <taxon>Embryophyta</taxon>
        <taxon>Tracheophyta</taxon>
        <taxon>Spermatophyta</taxon>
        <taxon>Magnoliopsida</taxon>
        <taxon>eudicotyledons</taxon>
        <taxon>Gunneridae</taxon>
        <taxon>Pentapetalae</taxon>
        <taxon>asterids</taxon>
        <taxon>campanulids</taxon>
        <taxon>Asterales</taxon>
        <taxon>Asteraceae</taxon>
        <taxon>Cichorioideae</taxon>
        <taxon>Cichorieae</taxon>
        <taxon>Lactucinae</taxon>
        <taxon>Lactuca</taxon>
    </lineage>
</organism>
<protein>
    <submittedName>
        <fullName evidence="1">Uncharacterized protein</fullName>
    </submittedName>
</protein>
<gene>
    <name evidence="1" type="ORF">LSAT_V11C300132570</name>
</gene>